<dbReference type="InterPro" id="IPR017438">
    <property type="entry name" value="ATP-NAD_kinase_N"/>
</dbReference>
<protein>
    <submittedName>
        <fullName evidence="2">Diacylglycerol/lipid kinase family protein</fullName>
        <ecNumber evidence="2">2.7.1.-</ecNumber>
    </submittedName>
</protein>
<proteinExistence type="predicted"/>
<dbReference type="RefSeq" id="WP_378165573.1">
    <property type="nucleotide sequence ID" value="NZ_JBHSBU010000001.1"/>
</dbReference>
<dbReference type="InterPro" id="IPR050187">
    <property type="entry name" value="Lipid_Phosphate_FormReg"/>
</dbReference>
<dbReference type="PANTHER" id="PTHR12358:SF54">
    <property type="entry name" value="SPHINGOSINE KINASE RELATED PROTEIN"/>
    <property type="match status" value="1"/>
</dbReference>
<dbReference type="Gene3D" id="2.60.200.40">
    <property type="match status" value="1"/>
</dbReference>
<dbReference type="Gene3D" id="3.40.50.10330">
    <property type="entry name" value="Probable inorganic polyphosphate/atp-NAD kinase, domain 1"/>
    <property type="match status" value="1"/>
</dbReference>
<reference evidence="3" key="1">
    <citation type="journal article" date="2019" name="Int. J. Syst. Evol. Microbiol.">
        <title>The Global Catalogue of Microorganisms (GCM) 10K type strain sequencing project: providing services to taxonomists for standard genome sequencing and annotation.</title>
        <authorList>
            <consortium name="The Broad Institute Genomics Platform"/>
            <consortium name="The Broad Institute Genome Sequencing Center for Infectious Disease"/>
            <person name="Wu L."/>
            <person name="Ma J."/>
        </authorList>
    </citation>
    <scope>NUCLEOTIDE SEQUENCE [LARGE SCALE GENOMIC DNA]</scope>
    <source>
        <strain evidence="3">LMG 29894</strain>
    </source>
</reference>
<organism evidence="2 3">
    <name type="scientific">Chitinimonas lacunae</name>
    <dbReference type="NCBI Taxonomy" id="1963018"/>
    <lineage>
        <taxon>Bacteria</taxon>
        <taxon>Pseudomonadati</taxon>
        <taxon>Pseudomonadota</taxon>
        <taxon>Betaproteobacteria</taxon>
        <taxon>Neisseriales</taxon>
        <taxon>Chitinibacteraceae</taxon>
        <taxon>Chitinimonas</taxon>
    </lineage>
</organism>
<dbReference type="SMART" id="SM00046">
    <property type="entry name" value="DAGKc"/>
    <property type="match status" value="1"/>
</dbReference>
<dbReference type="GO" id="GO:0016301">
    <property type="term" value="F:kinase activity"/>
    <property type="evidence" value="ECO:0007669"/>
    <property type="project" value="UniProtKB-KW"/>
</dbReference>
<dbReference type="SUPFAM" id="SSF111331">
    <property type="entry name" value="NAD kinase/diacylglycerol kinase-like"/>
    <property type="match status" value="1"/>
</dbReference>
<dbReference type="InterPro" id="IPR016064">
    <property type="entry name" value="NAD/diacylglycerol_kinase_sf"/>
</dbReference>
<comment type="caution">
    <text evidence="2">The sequence shown here is derived from an EMBL/GenBank/DDBJ whole genome shotgun (WGS) entry which is preliminary data.</text>
</comment>
<dbReference type="Pfam" id="PF00781">
    <property type="entry name" value="DAGK_cat"/>
    <property type="match status" value="1"/>
</dbReference>
<dbReference type="PANTHER" id="PTHR12358">
    <property type="entry name" value="SPHINGOSINE KINASE"/>
    <property type="match status" value="1"/>
</dbReference>
<sequence length="322" mass="35449">MTAPLFPCEQPSNSGPLFVVLNGASGRAATEERQRLVSEQFNAAGRGHEYLTVKSGRELPQVARRAVELAQRERGVVVAAGGDGTINAVAQEVLDYGLPFGVLPQGTFNYFGRANGISQDIATAARALVQAPVRPVQVGQVNGHRFLVNASIGLYPKLLEDREQWKRQYGRSRLVALGSAIATVLREHRRLNIELVRGEQIRIIHATTLFVGNNALQLKQLGLPEAERIEQGELAALALHPVSRLTMLWLMLRSAFGKLADAEEVQRSAFRHMTVEPRLHYGSHRIKVAVDGEILWLRPPLHFEVAPHPLYLVAAEPTGPLE</sequence>
<accession>A0ABV8MSA3</accession>
<dbReference type="InterPro" id="IPR001206">
    <property type="entry name" value="Diacylglycerol_kinase_cat_dom"/>
</dbReference>
<gene>
    <name evidence="2" type="ORF">ACFOW7_14685</name>
</gene>
<evidence type="ECO:0000313" key="2">
    <source>
        <dbReference type="EMBL" id="MFC4160584.1"/>
    </source>
</evidence>
<dbReference type="EC" id="2.7.1.-" evidence="2"/>
<feature type="domain" description="DAGKc" evidence="1">
    <location>
        <begin position="12"/>
        <end position="145"/>
    </location>
</feature>
<dbReference type="EMBL" id="JBHSBU010000001">
    <property type="protein sequence ID" value="MFC4160584.1"/>
    <property type="molecule type" value="Genomic_DNA"/>
</dbReference>
<name>A0ABV8MSA3_9NEIS</name>
<dbReference type="PROSITE" id="PS50146">
    <property type="entry name" value="DAGK"/>
    <property type="match status" value="1"/>
</dbReference>
<evidence type="ECO:0000259" key="1">
    <source>
        <dbReference type="PROSITE" id="PS50146"/>
    </source>
</evidence>
<keyword evidence="2" id="KW-0808">Transferase</keyword>
<dbReference type="Proteomes" id="UP001595791">
    <property type="component" value="Unassembled WGS sequence"/>
</dbReference>
<keyword evidence="3" id="KW-1185">Reference proteome</keyword>
<keyword evidence="2" id="KW-0418">Kinase</keyword>
<evidence type="ECO:0000313" key="3">
    <source>
        <dbReference type="Proteomes" id="UP001595791"/>
    </source>
</evidence>